<name>A0A327KGD9_9BRAD</name>
<dbReference type="Gene3D" id="1.10.1750.10">
    <property type="match status" value="1"/>
</dbReference>
<dbReference type="GO" id="GO:0005524">
    <property type="term" value="F:ATP binding"/>
    <property type="evidence" value="ECO:0007669"/>
    <property type="project" value="InterPro"/>
</dbReference>
<comment type="caution">
    <text evidence="3">The sequence shown here is derived from an EMBL/GenBank/DDBJ whole genome shotgun (WGS) entry which is preliminary data.</text>
</comment>
<dbReference type="RefSeq" id="WP_111358141.1">
    <property type="nucleotide sequence ID" value="NZ_NHSK01000051.1"/>
</dbReference>
<keyword evidence="4" id="KW-1185">Reference proteome</keyword>
<dbReference type="AlphaFoldDB" id="A0A327KGD9"/>
<sequence length="224" mass="24707">MSGEPRVTLKMIVNAVAWAFDVPAHMIAYNRRAKEYVTARQAVCWLARELTPLSMPEIGRRLGDRDHTTILHAIGRAQGRLDTDDDFAERVGQARQMVMRTSGGDKRWRDADPVEAASRVMDGVAPREAGRLSIDEIVAVAARLLDLEDVAATTYQLLAQLDELARLRSRAFDSEARLRMAQLAASSAALSDALADALQGLGYEYAEPPEPDQETAREHADPQP</sequence>
<accession>A0A327KGD9</accession>
<dbReference type="SUPFAM" id="SSF48295">
    <property type="entry name" value="TrpR-like"/>
    <property type="match status" value="1"/>
</dbReference>
<protein>
    <recommendedName>
        <fullName evidence="2">Chromosomal replication initiator DnaA C-terminal domain-containing protein</fullName>
    </recommendedName>
</protein>
<feature type="domain" description="Chromosomal replication initiator DnaA C-terminal" evidence="2">
    <location>
        <begin position="8"/>
        <end position="77"/>
    </location>
</feature>
<evidence type="ECO:0000313" key="3">
    <source>
        <dbReference type="EMBL" id="RAI37477.1"/>
    </source>
</evidence>
<dbReference type="GO" id="GO:0003688">
    <property type="term" value="F:DNA replication origin binding"/>
    <property type="evidence" value="ECO:0007669"/>
    <property type="project" value="TreeGrafter"/>
</dbReference>
<evidence type="ECO:0000313" key="4">
    <source>
        <dbReference type="Proteomes" id="UP000248863"/>
    </source>
</evidence>
<evidence type="ECO:0000259" key="2">
    <source>
        <dbReference type="SMART" id="SM00760"/>
    </source>
</evidence>
<dbReference type="EMBL" id="NPEU01000182">
    <property type="protein sequence ID" value="RAI37477.1"/>
    <property type="molecule type" value="Genomic_DNA"/>
</dbReference>
<gene>
    <name evidence="3" type="ORF">CH338_15990</name>
</gene>
<dbReference type="CDD" id="cd06571">
    <property type="entry name" value="Bac_DnaA_C"/>
    <property type="match status" value="1"/>
</dbReference>
<dbReference type="GO" id="GO:0006275">
    <property type="term" value="P:regulation of DNA replication"/>
    <property type="evidence" value="ECO:0007669"/>
    <property type="project" value="InterPro"/>
</dbReference>
<dbReference type="SMART" id="SM00760">
    <property type="entry name" value="Bac_DnaA_C"/>
    <property type="match status" value="1"/>
</dbReference>
<dbReference type="OrthoDB" id="7776290at2"/>
<feature type="region of interest" description="Disordered" evidence="1">
    <location>
        <begin position="201"/>
        <end position="224"/>
    </location>
</feature>
<evidence type="ECO:0000256" key="1">
    <source>
        <dbReference type="SAM" id="MobiDB-lite"/>
    </source>
</evidence>
<organism evidence="3 4">
    <name type="scientific">Rhodoplanes elegans</name>
    <dbReference type="NCBI Taxonomy" id="29408"/>
    <lineage>
        <taxon>Bacteria</taxon>
        <taxon>Pseudomonadati</taxon>
        <taxon>Pseudomonadota</taxon>
        <taxon>Alphaproteobacteria</taxon>
        <taxon>Hyphomicrobiales</taxon>
        <taxon>Nitrobacteraceae</taxon>
        <taxon>Rhodoplanes</taxon>
    </lineage>
</organism>
<reference evidence="3 4" key="1">
    <citation type="submission" date="2017-07" db="EMBL/GenBank/DDBJ databases">
        <title>Draft Genome Sequences of Select Purple Nonsulfur Bacteria.</title>
        <authorList>
            <person name="Lasarre B."/>
            <person name="Mckinlay J.B."/>
        </authorList>
    </citation>
    <scope>NUCLEOTIDE SEQUENCE [LARGE SCALE GENOMIC DNA]</scope>
    <source>
        <strain evidence="3 4">DSM 11907</strain>
    </source>
</reference>
<dbReference type="Pfam" id="PF08299">
    <property type="entry name" value="Bac_DnaA_C"/>
    <property type="match status" value="1"/>
</dbReference>
<proteinExistence type="predicted"/>
<feature type="compositionally biased region" description="Basic and acidic residues" evidence="1">
    <location>
        <begin position="214"/>
        <end position="224"/>
    </location>
</feature>
<dbReference type="InterPro" id="IPR010921">
    <property type="entry name" value="Trp_repressor/repl_initiator"/>
</dbReference>
<dbReference type="GO" id="GO:0006270">
    <property type="term" value="P:DNA replication initiation"/>
    <property type="evidence" value="ECO:0007669"/>
    <property type="project" value="InterPro"/>
</dbReference>
<dbReference type="GO" id="GO:0005886">
    <property type="term" value="C:plasma membrane"/>
    <property type="evidence" value="ECO:0007669"/>
    <property type="project" value="TreeGrafter"/>
</dbReference>
<dbReference type="Proteomes" id="UP000248863">
    <property type="component" value="Unassembled WGS sequence"/>
</dbReference>
<dbReference type="InterPro" id="IPR013159">
    <property type="entry name" value="DnaA_C"/>
</dbReference>
<dbReference type="PANTHER" id="PTHR30050">
    <property type="entry name" value="CHROMOSOMAL REPLICATION INITIATOR PROTEIN DNAA"/>
    <property type="match status" value="1"/>
</dbReference>
<dbReference type="PANTHER" id="PTHR30050:SF2">
    <property type="entry name" value="CHROMOSOMAL REPLICATION INITIATOR PROTEIN DNAA"/>
    <property type="match status" value="1"/>
</dbReference>